<keyword evidence="2" id="KW-1185">Reference proteome</keyword>
<dbReference type="Proteomes" id="UP000789901">
    <property type="component" value="Unassembled WGS sequence"/>
</dbReference>
<protein>
    <submittedName>
        <fullName evidence="1">9761_t:CDS:1</fullName>
    </submittedName>
</protein>
<gene>
    <name evidence="1" type="ORF">GMARGA_LOCUS42480</name>
</gene>
<accession>A0ABN7XHL1</accession>
<evidence type="ECO:0000313" key="1">
    <source>
        <dbReference type="EMBL" id="CAG8853659.1"/>
    </source>
</evidence>
<name>A0ABN7XHL1_GIGMA</name>
<proteinExistence type="predicted"/>
<dbReference type="EMBL" id="CAJVQB010127291">
    <property type="protein sequence ID" value="CAG8853659.1"/>
    <property type="molecule type" value="Genomic_DNA"/>
</dbReference>
<feature type="non-terminal residue" evidence="1">
    <location>
        <position position="39"/>
    </location>
</feature>
<organism evidence="1 2">
    <name type="scientific">Gigaspora margarita</name>
    <dbReference type="NCBI Taxonomy" id="4874"/>
    <lineage>
        <taxon>Eukaryota</taxon>
        <taxon>Fungi</taxon>
        <taxon>Fungi incertae sedis</taxon>
        <taxon>Mucoromycota</taxon>
        <taxon>Glomeromycotina</taxon>
        <taxon>Glomeromycetes</taxon>
        <taxon>Diversisporales</taxon>
        <taxon>Gigasporaceae</taxon>
        <taxon>Gigaspora</taxon>
    </lineage>
</organism>
<reference evidence="1 2" key="1">
    <citation type="submission" date="2021-06" db="EMBL/GenBank/DDBJ databases">
        <authorList>
            <person name="Kallberg Y."/>
            <person name="Tangrot J."/>
            <person name="Rosling A."/>
        </authorList>
    </citation>
    <scope>NUCLEOTIDE SEQUENCE [LARGE SCALE GENOMIC DNA]</scope>
    <source>
        <strain evidence="1 2">120-4 pot B 10/14</strain>
    </source>
</reference>
<evidence type="ECO:0000313" key="2">
    <source>
        <dbReference type="Proteomes" id="UP000789901"/>
    </source>
</evidence>
<feature type="non-terminal residue" evidence="1">
    <location>
        <position position="1"/>
    </location>
</feature>
<comment type="caution">
    <text evidence="1">The sequence shown here is derived from an EMBL/GenBank/DDBJ whole genome shotgun (WGS) entry which is preliminary data.</text>
</comment>
<sequence length="39" mass="4583">HQKDESKVENNIIVLSEDEFLISIESCKYKDNKSLPFEI</sequence>